<dbReference type="EMBL" id="SJCY01000001">
    <property type="protein sequence ID" value="TDG37571.1"/>
    <property type="molecule type" value="Genomic_DNA"/>
</dbReference>
<name>A0A4R5MP52_9SPHI</name>
<feature type="domain" description="OmpA-like" evidence="6">
    <location>
        <begin position="388"/>
        <end position="502"/>
    </location>
</feature>
<evidence type="ECO:0000256" key="1">
    <source>
        <dbReference type="ARBA" id="ARBA00004442"/>
    </source>
</evidence>
<keyword evidence="3" id="KW-0998">Cell outer membrane</keyword>
<keyword evidence="2 4" id="KW-0472">Membrane</keyword>
<dbReference type="Pfam" id="PF00691">
    <property type="entry name" value="OmpA"/>
    <property type="match status" value="1"/>
</dbReference>
<dbReference type="OrthoDB" id="9809364at2"/>
<dbReference type="PROSITE" id="PS51123">
    <property type="entry name" value="OMPA_2"/>
    <property type="match status" value="1"/>
</dbReference>
<comment type="subcellular location">
    <subcellularLocation>
        <location evidence="1">Cell outer membrane</location>
    </subcellularLocation>
</comment>
<feature type="chain" id="PRO_5020742026" evidence="5">
    <location>
        <begin position="20"/>
        <end position="502"/>
    </location>
</feature>
<evidence type="ECO:0000256" key="5">
    <source>
        <dbReference type="SAM" id="SignalP"/>
    </source>
</evidence>
<dbReference type="InterPro" id="IPR036737">
    <property type="entry name" value="OmpA-like_sf"/>
</dbReference>
<dbReference type="SUPFAM" id="SSF103088">
    <property type="entry name" value="OmpA-like"/>
    <property type="match status" value="1"/>
</dbReference>
<comment type="caution">
    <text evidence="7">The sequence shown here is derived from an EMBL/GenBank/DDBJ whole genome shotgun (WGS) entry which is preliminary data.</text>
</comment>
<dbReference type="PANTHER" id="PTHR30329:SF21">
    <property type="entry name" value="LIPOPROTEIN YIAD-RELATED"/>
    <property type="match status" value="1"/>
</dbReference>
<evidence type="ECO:0000256" key="2">
    <source>
        <dbReference type="ARBA" id="ARBA00023136"/>
    </source>
</evidence>
<feature type="signal peptide" evidence="5">
    <location>
        <begin position="1"/>
        <end position="19"/>
    </location>
</feature>
<organism evidence="7 8">
    <name type="scientific">Pedobacter changchengzhani</name>
    <dbReference type="NCBI Taxonomy" id="2529274"/>
    <lineage>
        <taxon>Bacteria</taxon>
        <taxon>Pseudomonadati</taxon>
        <taxon>Bacteroidota</taxon>
        <taxon>Sphingobacteriia</taxon>
        <taxon>Sphingobacteriales</taxon>
        <taxon>Sphingobacteriaceae</taxon>
        <taxon>Pedobacter</taxon>
    </lineage>
</organism>
<proteinExistence type="predicted"/>
<evidence type="ECO:0000313" key="8">
    <source>
        <dbReference type="Proteomes" id="UP000295668"/>
    </source>
</evidence>
<dbReference type="CDD" id="cd07185">
    <property type="entry name" value="OmpA_C-like"/>
    <property type="match status" value="1"/>
</dbReference>
<dbReference type="InterPro" id="IPR006664">
    <property type="entry name" value="OMP_bac"/>
</dbReference>
<dbReference type="AlphaFoldDB" id="A0A4R5MP52"/>
<sequence length="502" mass="56052">MIKRFLVLILVLYGFITSAQTETNAINLGPGVNTKFSEGHPMLSADGKEMYFWRSIFKKDANKEVQGLWYSTLNDKGIWTTARYLPSPFNIGNTQSAVFFVSPDNNTLLIRGFFVNGDSQNKDGFSFLNRGLNGFKDPMGIVIPNYDKMSIGKYSGACLLPDGKGLILYFSESKGGSNCDLYYSARKDDGTFTEPSYIKSLNSQFDETTPFVASDNRTLYFSSDRKGTLGDHDIWKSTRLDDTWQNWSEPVNMGPGINSDKWEAYFTLDAKAEYGYMSASGDLVKIKLTDAQKPQPVVLVKGKVFDKVTNLPIQATVSYEDLKTGKNEGVAISDPTTGGYQIALPYGKDYGFNALAPKYIPISDHLDLTKISDYKEITRDLYLVPEIVGQVIRVNNVFFEFGKSELKKESFSELNRIASYLKQKPSVKIEMGGHTDNVGSDESNNKLSTDRAKSVQQYLVSQGISATRITFRGYGKTLPVATNDTDEGRALNRRVEFTILEL</sequence>
<dbReference type="InterPro" id="IPR011659">
    <property type="entry name" value="WD40"/>
</dbReference>
<gene>
    <name evidence="7" type="ORF">EZJ43_00300</name>
</gene>
<evidence type="ECO:0000256" key="3">
    <source>
        <dbReference type="ARBA" id="ARBA00023237"/>
    </source>
</evidence>
<dbReference type="GO" id="GO:0009279">
    <property type="term" value="C:cell outer membrane"/>
    <property type="evidence" value="ECO:0007669"/>
    <property type="project" value="UniProtKB-SubCell"/>
</dbReference>
<keyword evidence="8" id="KW-1185">Reference proteome</keyword>
<dbReference type="PANTHER" id="PTHR30329">
    <property type="entry name" value="STATOR ELEMENT OF FLAGELLAR MOTOR COMPLEX"/>
    <property type="match status" value="1"/>
</dbReference>
<evidence type="ECO:0000256" key="4">
    <source>
        <dbReference type="PROSITE-ProRule" id="PRU00473"/>
    </source>
</evidence>
<protein>
    <submittedName>
        <fullName evidence="7">OmpA family protein</fullName>
    </submittedName>
</protein>
<keyword evidence="5" id="KW-0732">Signal</keyword>
<reference evidence="7 8" key="1">
    <citation type="submission" date="2019-02" db="EMBL/GenBank/DDBJ databases">
        <title>Pedobacter sp. nov., a novel speices isolated from soil of pinguins habitat in Antarcitica.</title>
        <authorList>
            <person name="He R.-H."/>
        </authorList>
    </citation>
    <scope>NUCLEOTIDE SEQUENCE [LARGE SCALE GENOMIC DNA]</scope>
    <source>
        <strain evidence="7 8">E01020</strain>
    </source>
</reference>
<dbReference type="Proteomes" id="UP000295668">
    <property type="component" value="Unassembled WGS sequence"/>
</dbReference>
<dbReference type="SUPFAM" id="SSF82171">
    <property type="entry name" value="DPP6 N-terminal domain-like"/>
    <property type="match status" value="1"/>
</dbReference>
<evidence type="ECO:0000259" key="6">
    <source>
        <dbReference type="PROSITE" id="PS51123"/>
    </source>
</evidence>
<accession>A0A4R5MP52</accession>
<dbReference type="Pfam" id="PF07676">
    <property type="entry name" value="PD40"/>
    <property type="match status" value="1"/>
</dbReference>
<dbReference type="RefSeq" id="WP_133260660.1">
    <property type="nucleotide sequence ID" value="NZ_SJCY01000001.1"/>
</dbReference>
<evidence type="ECO:0000313" key="7">
    <source>
        <dbReference type="EMBL" id="TDG37571.1"/>
    </source>
</evidence>
<dbReference type="Gene3D" id="3.30.1330.60">
    <property type="entry name" value="OmpA-like domain"/>
    <property type="match status" value="1"/>
</dbReference>
<dbReference type="InterPro" id="IPR006665">
    <property type="entry name" value="OmpA-like"/>
</dbReference>
<dbReference type="PRINTS" id="PR01021">
    <property type="entry name" value="OMPADOMAIN"/>
</dbReference>
<dbReference type="InterPro" id="IPR050330">
    <property type="entry name" value="Bact_OuterMem_StrucFunc"/>
</dbReference>